<geneLocation type="mitochondrion" evidence="2"/>
<dbReference type="EMBL" id="LKAM01000018">
    <property type="protein sequence ID" value="KUM45509.1"/>
    <property type="molecule type" value="Genomic_DNA"/>
</dbReference>
<protein>
    <submittedName>
        <fullName evidence="2">Uncharacterized protein</fullName>
    </submittedName>
</protein>
<evidence type="ECO:0000313" key="2">
    <source>
        <dbReference type="EMBL" id="KUM45509.1"/>
    </source>
</evidence>
<sequence>MDLYLGGVLPPLLLPLSLPPSLILWVMGLEPREGKLAPDQLRME</sequence>
<organism evidence="2">
    <name type="scientific">Picea glauca</name>
    <name type="common">White spruce</name>
    <name type="synonym">Pinus glauca</name>
    <dbReference type="NCBI Taxonomy" id="3330"/>
    <lineage>
        <taxon>Eukaryota</taxon>
        <taxon>Viridiplantae</taxon>
        <taxon>Streptophyta</taxon>
        <taxon>Embryophyta</taxon>
        <taxon>Tracheophyta</taxon>
        <taxon>Spermatophyta</taxon>
        <taxon>Pinopsida</taxon>
        <taxon>Pinidae</taxon>
        <taxon>Conifers I</taxon>
        <taxon>Pinales</taxon>
        <taxon>Pinaceae</taxon>
        <taxon>Picea</taxon>
    </lineage>
</organism>
<comment type="caution">
    <text evidence="2">The sequence shown here is derived from an EMBL/GenBank/DDBJ whole genome shotgun (WGS) entry which is preliminary data.</text>
</comment>
<feature type="transmembrane region" description="Helical" evidence="1">
    <location>
        <begin position="12"/>
        <end position="29"/>
    </location>
</feature>
<keyword evidence="2" id="KW-0496">Mitochondrion</keyword>
<reference evidence="2" key="1">
    <citation type="journal article" date="2015" name="Genome Biol. Evol.">
        <title>Organellar Genomes of White Spruce (Picea glauca): Assembly and Annotation.</title>
        <authorList>
            <person name="Jackman S.D."/>
            <person name="Warren R.L."/>
            <person name="Gibb E.A."/>
            <person name="Vandervalk B.P."/>
            <person name="Mohamadi H."/>
            <person name="Chu J."/>
            <person name="Raymond A."/>
            <person name="Pleasance S."/>
            <person name="Coope R."/>
            <person name="Wildung M.R."/>
            <person name="Ritland C.E."/>
            <person name="Bousquet J."/>
            <person name="Jones S.J."/>
            <person name="Bohlmann J."/>
            <person name="Birol I."/>
        </authorList>
    </citation>
    <scope>NUCLEOTIDE SEQUENCE [LARGE SCALE GENOMIC DNA]</scope>
    <source>
        <tissue evidence="2">Flushing bud</tissue>
    </source>
</reference>
<keyword evidence="1" id="KW-1133">Transmembrane helix</keyword>
<dbReference type="AlphaFoldDB" id="A0A101LUC3"/>
<keyword evidence="1" id="KW-0812">Transmembrane</keyword>
<keyword evidence="1" id="KW-0472">Membrane</keyword>
<proteinExistence type="predicted"/>
<accession>A0A101LUC3</accession>
<name>A0A101LUC3_PICGL</name>
<gene>
    <name evidence="2" type="ORF">ABT39_MTgene2611</name>
</gene>
<evidence type="ECO:0000256" key="1">
    <source>
        <dbReference type="SAM" id="Phobius"/>
    </source>
</evidence>